<organism evidence="2 3">
    <name type="scientific">Methanogenium organophilum</name>
    <dbReference type="NCBI Taxonomy" id="2199"/>
    <lineage>
        <taxon>Archaea</taxon>
        <taxon>Methanobacteriati</taxon>
        <taxon>Methanobacteriota</taxon>
        <taxon>Stenosarchaea group</taxon>
        <taxon>Methanomicrobia</taxon>
        <taxon>Methanomicrobiales</taxon>
        <taxon>Methanomicrobiaceae</taxon>
        <taxon>Methanogenium</taxon>
    </lineage>
</organism>
<dbReference type="InterPro" id="IPR038078">
    <property type="entry name" value="PhoU-like_sf"/>
</dbReference>
<dbReference type="RefSeq" id="WP_268186447.1">
    <property type="nucleotide sequence ID" value="NZ_CP113361.1"/>
</dbReference>
<accession>A0A9X9T898</accession>
<dbReference type="Proteomes" id="UP001163096">
    <property type="component" value="Chromosome"/>
</dbReference>
<dbReference type="InterPro" id="IPR052912">
    <property type="entry name" value="UPF0111_domain"/>
</dbReference>
<keyword evidence="3" id="KW-1185">Reference proteome</keyword>
<dbReference type="GeneID" id="76835947"/>
<sequence length="209" mass="24050">MGMKDWIIPQDKQFFDLLEESAENVRDGAEFLVYTVENFEDLKNKCHKMKAIEHKGDEITHKIYQLLNTTFITPIEPDEISRLASSLDDILDYIDGATRMMYLYGIPETDRFMVELSKLILVSAEELLHAVKGIRDLKHPNGIEERCIEINRLENLGDDLLGEAIQEIFRCPDAISLIKYKDIYEKLESATDRCENAANVLSDIAIRHS</sequence>
<dbReference type="EMBL" id="CP113361">
    <property type="protein sequence ID" value="WAI01226.1"/>
    <property type="molecule type" value="Genomic_DNA"/>
</dbReference>
<comment type="similarity">
    <text evidence="1">Belongs to the UPF0111 family.</text>
</comment>
<dbReference type="InterPro" id="IPR018445">
    <property type="entry name" value="Put_Phosphate_transp_reg"/>
</dbReference>
<reference evidence="2" key="1">
    <citation type="submission" date="2022-11" db="EMBL/GenBank/DDBJ databases">
        <title>Complete genome sequence of Methanogenium organophilum DSM 3596.</title>
        <authorList>
            <person name="Chen S.-C."/>
            <person name="Lai S.-J."/>
            <person name="You Y.-T."/>
        </authorList>
    </citation>
    <scope>NUCLEOTIDE SEQUENCE</scope>
    <source>
        <strain evidence="2">DSM 3596</strain>
    </source>
</reference>
<dbReference type="PANTHER" id="PTHR37298:SF1">
    <property type="entry name" value="UPF0111 PROTEIN YKAA"/>
    <property type="match status" value="1"/>
</dbReference>
<evidence type="ECO:0000256" key="1">
    <source>
        <dbReference type="ARBA" id="ARBA00008591"/>
    </source>
</evidence>
<protein>
    <submittedName>
        <fullName evidence="2">DUF47 family protein</fullName>
    </submittedName>
</protein>
<evidence type="ECO:0000313" key="3">
    <source>
        <dbReference type="Proteomes" id="UP001163096"/>
    </source>
</evidence>
<proteinExistence type="inferred from homology"/>
<dbReference type="Gene3D" id="1.20.58.220">
    <property type="entry name" value="Phosphate transport system protein phou homolog 2, domain 2"/>
    <property type="match status" value="1"/>
</dbReference>
<dbReference type="KEGG" id="mou:OU421_12555"/>
<name>A0A9X9T898_METOG</name>
<dbReference type="AlphaFoldDB" id="A0A9X9T898"/>
<evidence type="ECO:0000313" key="2">
    <source>
        <dbReference type="EMBL" id="WAI01226.1"/>
    </source>
</evidence>
<dbReference type="PANTHER" id="PTHR37298">
    <property type="entry name" value="UPF0111 PROTEIN YKAA"/>
    <property type="match status" value="1"/>
</dbReference>
<gene>
    <name evidence="2" type="ORF">OU421_12555</name>
</gene>
<dbReference type="Pfam" id="PF01865">
    <property type="entry name" value="PhoU_div"/>
    <property type="match status" value="1"/>
</dbReference>